<feature type="transmembrane region" description="Helical" evidence="1">
    <location>
        <begin position="387"/>
        <end position="414"/>
    </location>
</feature>
<dbReference type="InParanoid" id="E8QZW6"/>
<evidence type="ECO:0000313" key="3">
    <source>
        <dbReference type="Proteomes" id="UP000008631"/>
    </source>
</evidence>
<sequence>MPRFGEGFGWEDWPLLRRDVIASTRQPVFFLWRLLFLGLIGGMVWTHTLSVAGSLWASRSLSRSWTVRSLDLEVHTEFLFSWFEAGACGLACVLGPILGCTAFARERRPGEFTLLLTTPLSGLRIVAEVVLARGIIAAILTLGLVPIVLITPPVGGEPSDLGMVLPRVWALLWLGAVLAVVVSIRVRRVRDILIVSYAILLFWQLVALLVAESGRLRTGMTTPFLLMTPEPLDWFNATALVPFDRVYSDWLYKSYGATPPSLVVQSVIFLVLACGVVGAVTLWSGLNLRSWNRRSEEGAGPAKQRSRSWLERLGIRWGLIVDLDLDEHPIAWAEARRVQLSGLVGWMLRWGANLAALSGLALLAGYGFVLVCLFIDPHARFLSRSGLFMVMAMLWGLWLICVQVGIAGVGLAALTVSSLAGQEVRGDDALLATPLSLEEILDGKRRAALRYAEALAWGIGLELAAWLAVSVMANMWWVGLIDELSGESSHKRLILAIAVGAAGLMLARRFVVLLAEFVVALAARVASRFRSGMASLLLGVVLPFALLYGMAVRWIVLVCAPVSVVGILFAQSVNWDNPIGTLVGMVLLIVADVVIAWVGFRSWRSLDPTRRRWGWRLWLGNRVLIWALALPTFFLMESDWIRSFALDSELLLLLILAIFFTGVWSDLHFSVIGLKAITPGEFQRTLSRMPDET</sequence>
<gene>
    <name evidence="2" type="ordered locus">Isop_2688</name>
</gene>
<dbReference type="AlphaFoldDB" id="E8QZW6"/>
<feature type="transmembrane region" description="Helical" evidence="1">
    <location>
        <begin position="493"/>
        <end position="523"/>
    </location>
</feature>
<feature type="transmembrane region" description="Helical" evidence="1">
    <location>
        <begin position="34"/>
        <end position="58"/>
    </location>
</feature>
<name>E8QZW6_ISOPI</name>
<feature type="transmembrane region" description="Helical" evidence="1">
    <location>
        <begin position="262"/>
        <end position="286"/>
    </location>
</feature>
<feature type="transmembrane region" description="Helical" evidence="1">
    <location>
        <begin position="193"/>
        <end position="211"/>
    </location>
</feature>
<feature type="transmembrane region" description="Helical" evidence="1">
    <location>
        <begin position="650"/>
        <end position="674"/>
    </location>
</feature>
<dbReference type="EMBL" id="CP002353">
    <property type="protein sequence ID" value="ADV63257.1"/>
    <property type="molecule type" value="Genomic_DNA"/>
</dbReference>
<dbReference type="KEGG" id="ipa:Isop_2688"/>
<organism evidence="2 3">
    <name type="scientific">Isosphaera pallida (strain ATCC 43644 / DSM 9630 / IS1B)</name>
    <dbReference type="NCBI Taxonomy" id="575540"/>
    <lineage>
        <taxon>Bacteria</taxon>
        <taxon>Pseudomonadati</taxon>
        <taxon>Planctomycetota</taxon>
        <taxon>Planctomycetia</taxon>
        <taxon>Isosphaerales</taxon>
        <taxon>Isosphaeraceae</taxon>
        <taxon>Isosphaera</taxon>
    </lineage>
</organism>
<evidence type="ECO:0000256" key="1">
    <source>
        <dbReference type="SAM" id="Phobius"/>
    </source>
</evidence>
<feature type="transmembrane region" description="Helical" evidence="1">
    <location>
        <begin position="168"/>
        <end position="186"/>
    </location>
</feature>
<protein>
    <submittedName>
        <fullName evidence="2">Uncharacterized protein</fullName>
    </submittedName>
</protein>
<accession>E8QZW6</accession>
<feature type="transmembrane region" description="Helical" evidence="1">
    <location>
        <begin position="78"/>
        <end position="104"/>
    </location>
</feature>
<feature type="transmembrane region" description="Helical" evidence="1">
    <location>
        <begin position="619"/>
        <end position="638"/>
    </location>
</feature>
<proteinExistence type="predicted"/>
<evidence type="ECO:0000313" key="2">
    <source>
        <dbReference type="EMBL" id="ADV63257.1"/>
    </source>
</evidence>
<feature type="transmembrane region" description="Helical" evidence="1">
    <location>
        <begin position="454"/>
        <end position="481"/>
    </location>
</feature>
<keyword evidence="3" id="KW-1185">Reference proteome</keyword>
<keyword evidence="1" id="KW-1133">Transmembrane helix</keyword>
<feature type="transmembrane region" description="Helical" evidence="1">
    <location>
        <begin position="350"/>
        <end position="375"/>
    </location>
</feature>
<keyword evidence="1" id="KW-0812">Transmembrane</keyword>
<reference key="1">
    <citation type="submission" date="2010-11" db="EMBL/GenBank/DDBJ databases">
        <title>The complete sequence of chromosome of Isophaera pallida ATCC 43644.</title>
        <authorList>
            <consortium name="US DOE Joint Genome Institute (JGI-PGF)"/>
            <person name="Lucas S."/>
            <person name="Copeland A."/>
            <person name="Lapidus A."/>
            <person name="Bruce D."/>
            <person name="Goodwin L."/>
            <person name="Pitluck S."/>
            <person name="Kyrpides N."/>
            <person name="Mavromatis K."/>
            <person name="Pagani I."/>
            <person name="Ivanova N."/>
            <person name="Saunders E."/>
            <person name="Brettin T."/>
            <person name="Detter J.C."/>
            <person name="Han C."/>
            <person name="Tapia R."/>
            <person name="Land M."/>
            <person name="Hauser L."/>
            <person name="Markowitz V."/>
            <person name="Cheng J.-F."/>
            <person name="Hugenholtz P."/>
            <person name="Woyke T."/>
            <person name="Wu D."/>
            <person name="Eisen J.A."/>
        </authorList>
    </citation>
    <scope>NUCLEOTIDE SEQUENCE</scope>
    <source>
        <strain>ATCC 43644</strain>
    </source>
</reference>
<keyword evidence="1" id="KW-0472">Membrane</keyword>
<dbReference type="Proteomes" id="UP000008631">
    <property type="component" value="Chromosome"/>
</dbReference>
<dbReference type="RefSeq" id="WP_013565545.1">
    <property type="nucleotide sequence ID" value="NC_014962.1"/>
</dbReference>
<feature type="transmembrane region" description="Helical" evidence="1">
    <location>
        <begin position="579"/>
        <end position="598"/>
    </location>
</feature>
<feature type="transmembrane region" description="Helical" evidence="1">
    <location>
        <begin position="125"/>
        <end position="148"/>
    </location>
</feature>
<reference evidence="2 3" key="2">
    <citation type="journal article" date="2011" name="Stand. Genomic Sci.">
        <title>Complete genome sequence of Isosphaera pallida type strain (IS1B).</title>
        <authorList>
            <consortium name="US DOE Joint Genome Institute (JGI-PGF)"/>
            <person name="Goker M."/>
            <person name="Cleland D."/>
            <person name="Saunders E."/>
            <person name="Lapidus A."/>
            <person name="Nolan M."/>
            <person name="Lucas S."/>
            <person name="Hammon N."/>
            <person name="Deshpande S."/>
            <person name="Cheng J.F."/>
            <person name="Tapia R."/>
            <person name="Han C."/>
            <person name="Goodwin L."/>
            <person name="Pitluck S."/>
            <person name="Liolios K."/>
            <person name="Pagani I."/>
            <person name="Ivanova N."/>
            <person name="Mavromatis K."/>
            <person name="Pati A."/>
            <person name="Chen A."/>
            <person name="Palaniappan K."/>
            <person name="Land M."/>
            <person name="Hauser L."/>
            <person name="Chang Y.J."/>
            <person name="Jeffries C.D."/>
            <person name="Detter J.C."/>
            <person name="Beck B."/>
            <person name="Woyke T."/>
            <person name="Bristow J."/>
            <person name="Eisen J.A."/>
            <person name="Markowitz V."/>
            <person name="Hugenholtz P."/>
            <person name="Kyrpides N.C."/>
            <person name="Klenk H.P."/>
        </authorList>
    </citation>
    <scope>NUCLEOTIDE SEQUENCE [LARGE SCALE GENOMIC DNA]</scope>
    <source>
        <strain evidence="3">ATCC 43644 / DSM 9630 / IS1B</strain>
    </source>
</reference>
<feature type="transmembrane region" description="Helical" evidence="1">
    <location>
        <begin position="529"/>
        <end position="547"/>
    </location>
</feature>
<dbReference type="HOGENOM" id="CLU_397291_0_0_0"/>